<feature type="domain" description="DDE Tnp4" evidence="8">
    <location>
        <begin position="107"/>
        <end position="254"/>
    </location>
</feature>
<dbReference type="InterPro" id="IPR045249">
    <property type="entry name" value="HARBI1-like"/>
</dbReference>
<gene>
    <name evidence="9" type="ORF">THRCLA_23480</name>
</gene>
<accession>A0A1V9Y459</accession>
<keyword evidence="6" id="KW-0378">Hydrolase</keyword>
<evidence type="ECO:0000256" key="4">
    <source>
        <dbReference type="ARBA" id="ARBA00022722"/>
    </source>
</evidence>
<comment type="subcellular location">
    <subcellularLocation>
        <location evidence="2">Nucleus</location>
    </subcellularLocation>
</comment>
<comment type="cofactor">
    <cofactor evidence="1">
        <name>a divalent metal cation</name>
        <dbReference type="ChEBI" id="CHEBI:60240"/>
    </cofactor>
</comment>
<name>A0A1V9Y459_9STRA</name>
<evidence type="ECO:0000313" key="10">
    <source>
        <dbReference type="Proteomes" id="UP000243217"/>
    </source>
</evidence>
<keyword evidence="7" id="KW-0539">Nucleus</keyword>
<dbReference type="Pfam" id="PF13359">
    <property type="entry name" value="DDE_Tnp_4"/>
    <property type="match status" value="1"/>
</dbReference>
<dbReference type="STRING" id="74557.A0A1V9Y459"/>
<keyword evidence="10" id="KW-1185">Reference proteome</keyword>
<comment type="caution">
    <text evidence="9">The sequence shown here is derived from an EMBL/GenBank/DDBJ whole genome shotgun (WGS) entry which is preliminary data.</text>
</comment>
<dbReference type="Proteomes" id="UP000243217">
    <property type="component" value="Unassembled WGS sequence"/>
</dbReference>
<evidence type="ECO:0000256" key="3">
    <source>
        <dbReference type="ARBA" id="ARBA00006958"/>
    </source>
</evidence>
<evidence type="ECO:0000256" key="5">
    <source>
        <dbReference type="ARBA" id="ARBA00022723"/>
    </source>
</evidence>
<evidence type="ECO:0000256" key="7">
    <source>
        <dbReference type="ARBA" id="ARBA00023242"/>
    </source>
</evidence>
<dbReference type="GO" id="GO:0016787">
    <property type="term" value="F:hydrolase activity"/>
    <property type="evidence" value="ECO:0007669"/>
    <property type="project" value="UniProtKB-KW"/>
</dbReference>
<organism evidence="9 10">
    <name type="scientific">Thraustotheca clavata</name>
    <dbReference type="NCBI Taxonomy" id="74557"/>
    <lineage>
        <taxon>Eukaryota</taxon>
        <taxon>Sar</taxon>
        <taxon>Stramenopiles</taxon>
        <taxon>Oomycota</taxon>
        <taxon>Saprolegniomycetes</taxon>
        <taxon>Saprolegniales</taxon>
        <taxon>Achlyaceae</taxon>
        <taxon>Thraustotheca</taxon>
    </lineage>
</organism>
<dbReference type="PANTHER" id="PTHR22930">
    <property type="match status" value="1"/>
</dbReference>
<evidence type="ECO:0000313" key="9">
    <source>
        <dbReference type="EMBL" id="OQR80458.1"/>
    </source>
</evidence>
<evidence type="ECO:0000256" key="6">
    <source>
        <dbReference type="ARBA" id="ARBA00022801"/>
    </source>
</evidence>
<evidence type="ECO:0000256" key="1">
    <source>
        <dbReference type="ARBA" id="ARBA00001968"/>
    </source>
</evidence>
<comment type="similarity">
    <text evidence="3">Belongs to the HARBI1 family.</text>
</comment>
<keyword evidence="5" id="KW-0479">Metal-binding</keyword>
<dbReference type="OrthoDB" id="77362at2759"/>
<evidence type="ECO:0000259" key="8">
    <source>
        <dbReference type="Pfam" id="PF13359"/>
    </source>
</evidence>
<dbReference type="GO" id="GO:0005634">
    <property type="term" value="C:nucleus"/>
    <property type="evidence" value="ECO:0007669"/>
    <property type="project" value="UniProtKB-SubCell"/>
</dbReference>
<reference evidence="9 10" key="1">
    <citation type="journal article" date="2014" name="Genome Biol. Evol.">
        <title>The secreted proteins of Achlya hypogyna and Thraustotheca clavata identify the ancestral oomycete secretome and reveal gene acquisitions by horizontal gene transfer.</title>
        <authorList>
            <person name="Misner I."/>
            <person name="Blouin N."/>
            <person name="Leonard G."/>
            <person name="Richards T.A."/>
            <person name="Lane C.E."/>
        </authorList>
    </citation>
    <scope>NUCLEOTIDE SEQUENCE [LARGE SCALE GENOMIC DNA]</scope>
    <source>
        <strain evidence="9 10">ATCC 34112</strain>
    </source>
</reference>
<dbReference type="GO" id="GO:0046872">
    <property type="term" value="F:metal ion binding"/>
    <property type="evidence" value="ECO:0007669"/>
    <property type="project" value="UniProtKB-KW"/>
</dbReference>
<dbReference type="AlphaFoldDB" id="A0A1V9Y459"/>
<dbReference type="GO" id="GO:0004518">
    <property type="term" value="F:nuclease activity"/>
    <property type="evidence" value="ECO:0007669"/>
    <property type="project" value="UniProtKB-KW"/>
</dbReference>
<dbReference type="EMBL" id="JNBS01005280">
    <property type="protein sequence ID" value="OQR80458.1"/>
    <property type="molecule type" value="Genomic_DNA"/>
</dbReference>
<sequence length="305" mass="35145">MLQDPGCDLWFRKNLRCIQKSLIQLASYLFAIMPNNKYRLTKRTFQKEVAILLYFLGSCGGYRETASVFGVSKSWAITIVHLLSELWERIEKGFSRKQEISGIVGAVDRTIIQFCRPEEYEGFYNRNGDPSLNIQAVCDHHQRFYAVDVHPGSYSDRKIWKCSQFGQLISKLLPTGCYIIGDTGYTLLPWLITPYLYHEEKGSLNQCQKSFNFKHSSHVWLSNAHLGDSRSTFMNETSLKTTVNHVMTCFVLHNILIDYEDNLFSTPDSNRFRNTEVYGEDNIDNDTSKALRANAKEKETIIAFV</sequence>
<evidence type="ECO:0000256" key="2">
    <source>
        <dbReference type="ARBA" id="ARBA00004123"/>
    </source>
</evidence>
<dbReference type="InterPro" id="IPR027806">
    <property type="entry name" value="HARBI1_dom"/>
</dbReference>
<dbReference type="PANTHER" id="PTHR22930:SF85">
    <property type="entry name" value="GH03217P-RELATED"/>
    <property type="match status" value="1"/>
</dbReference>
<keyword evidence="4" id="KW-0540">Nuclease</keyword>
<proteinExistence type="inferred from homology"/>
<protein>
    <recommendedName>
        <fullName evidence="8">DDE Tnp4 domain-containing protein</fullName>
    </recommendedName>
</protein>